<feature type="transmembrane region" description="Helical" evidence="1">
    <location>
        <begin position="170"/>
        <end position="192"/>
    </location>
</feature>
<reference evidence="2" key="1">
    <citation type="submission" date="2022-04" db="EMBL/GenBank/DDBJ databases">
        <title>Halocatena sp. nov., isolated from a salt lake.</title>
        <authorList>
            <person name="Cui H.-L."/>
        </authorList>
    </citation>
    <scope>NUCLEOTIDE SEQUENCE</scope>
    <source>
        <strain evidence="2">AD-1</strain>
        <plasmid evidence="2">unnamed2</plasmid>
    </source>
</reference>
<feature type="transmembrane region" description="Helical" evidence="1">
    <location>
        <begin position="100"/>
        <end position="129"/>
    </location>
</feature>
<dbReference type="GO" id="GO:0140359">
    <property type="term" value="F:ABC-type transporter activity"/>
    <property type="evidence" value="ECO:0007669"/>
    <property type="project" value="InterPro"/>
</dbReference>
<evidence type="ECO:0000256" key="1">
    <source>
        <dbReference type="SAM" id="Phobius"/>
    </source>
</evidence>
<feature type="transmembrane region" description="Helical" evidence="1">
    <location>
        <begin position="20"/>
        <end position="39"/>
    </location>
</feature>
<dbReference type="KEGG" id="haad:MW046_15635"/>
<keyword evidence="1" id="KW-0472">Membrane</keyword>
<name>A0A8U0A6L8_9EURY</name>
<evidence type="ECO:0000313" key="2">
    <source>
        <dbReference type="EMBL" id="UPM44820.1"/>
    </source>
</evidence>
<feature type="transmembrane region" description="Helical" evidence="1">
    <location>
        <begin position="62"/>
        <end position="79"/>
    </location>
</feature>
<dbReference type="RefSeq" id="WP_247995474.1">
    <property type="nucleotide sequence ID" value="NZ_CP096021.1"/>
</dbReference>
<dbReference type="GO" id="GO:0005886">
    <property type="term" value="C:plasma membrane"/>
    <property type="evidence" value="ECO:0007669"/>
    <property type="project" value="UniProtKB-SubCell"/>
</dbReference>
<keyword evidence="2" id="KW-0614">Plasmid</keyword>
<organism evidence="2 3">
    <name type="scientific">Halocatena salina</name>
    <dbReference type="NCBI Taxonomy" id="2934340"/>
    <lineage>
        <taxon>Archaea</taxon>
        <taxon>Methanobacteriati</taxon>
        <taxon>Methanobacteriota</taxon>
        <taxon>Stenosarchaea group</taxon>
        <taxon>Halobacteria</taxon>
        <taxon>Halobacteriales</taxon>
        <taxon>Natronomonadaceae</taxon>
        <taxon>Halocatena</taxon>
    </lineage>
</organism>
<evidence type="ECO:0000313" key="3">
    <source>
        <dbReference type="Proteomes" id="UP000831768"/>
    </source>
</evidence>
<gene>
    <name evidence="2" type="ORF">MW046_15635</name>
</gene>
<feature type="transmembrane region" description="Helical" evidence="1">
    <location>
        <begin position="141"/>
        <end position="163"/>
    </location>
</feature>
<dbReference type="AlphaFoldDB" id="A0A8U0A6L8"/>
<sequence>MSTLTIAKKDFRDGIRSRALFVVTGLFTMFTAVLTYFYIEYGATADGSSQATAVINSLSDPVSIFLPLLGTMLGYKAVVGERESGSLKFLLGLPYTRRDVVFGKLLGCASIVAVTVLVGIIIAGIIIAVRVGTLPIAAYTRFTGTMIVLGIVFVAVAIAFSAVTSSTTVATWGAVGLVILFTFLWDTVLLVVKGFVVTDIDRSPPEWFFLFKRLNPRNAFDAALGGASGPTPFYLELWFGIVIFGVWLVVPLGLAYLRFQREDLA</sequence>
<keyword evidence="3" id="KW-1185">Reference proteome</keyword>
<accession>A0A8U0A6L8</accession>
<dbReference type="GeneID" id="71929508"/>
<proteinExistence type="predicted"/>
<keyword evidence="1" id="KW-0812">Transmembrane</keyword>
<dbReference type="Pfam" id="PF12679">
    <property type="entry name" value="ABC2_membrane_2"/>
    <property type="match status" value="1"/>
</dbReference>
<dbReference type="PANTHER" id="PTHR43471:SF1">
    <property type="entry name" value="ABC TRANSPORTER PERMEASE PROTEIN NOSY-RELATED"/>
    <property type="match status" value="1"/>
</dbReference>
<dbReference type="PANTHER" id="PTHR43471">
    <property type="entry name" value="ABC TRANSPORTER PERMEASE"/>
    <property type="match status" value="1"/>
</dbReference>
<keyword evidence="1" id="KW-1133">Transmembrane helix</keyword>
<protein>
    <submittedName>
        <fullName evidence="2">ABC transporter permease</fullName>
    </submittedName>
</protein>
<feature type="transmembrane region" description="Helical" evidence="1">
    <location>
        <begin position="237"/>
        <end position="257"/>
    </location>
</feature>
<dbReference type="Proteomes" id="UP000831768">
    <property type="component" value="Plasmid unnamed2"/>
</dbReference>
<dbReference type="EMBL" id="CP096021">
    <property type="protein sequence ID" value="UPM44820.1"/>
    <property type="molecule type" value="Genomic_DNA"/>
</dbReference>
<geneLocation type="plasmid" evidence="2 3">
    <name>unnamed2</name>
</geneLocation>